<dbReference type="Proteomes" id="UP001382904">
    <property type="component" value="Unassembled WGS sequence"/>
</dbReference>
<proteinExistence type="predicted"/>
<feature type="region of interest" description="Disordered" evidence="1">
    <location>
        <begin position="36"/>
        <end position="69"/>
    </location>
</feature>
<feature type="compositionally biased region" description="Low complexity" evidence="1">
    <location>
        <begin position="47"/>
        <end position="60"/>
    </location>
</feature>
<dbReference type="EMBL" id="JBBKAM010000004">
    <property type="protein sequence ID" value="MEJ8645901.1"/>
    <property type="molecule type" value="Genomic_DNA"/>
</dbReference>
<accession>A0ABU8UDC2</accession>
<feature type="compositionally biased region" description="Basic and acidic residues" evidence="1">
    <location>
        <begin position="1"/>
        <end position="19"/>
    </location>
</feature>
<protein>
    <submittedName>
        <fullName evidence="2">Uncharacterized protein</fullName>
    </submittedName>
</protein>
<evidence type="ECO:0000313" key="2">
    <source>
        <dbReference type="EMBL" id="MEJ8645901.1"/>
    </source>
</evidence>
<sequence>MVEADGVHALDGVGRERQQAAHAGAAQYLGGLGGEAVAVQGDDGRGRSSAQARAASTGSAKRPAWSTAV</sequence>
<gene>
    <name evidence="2" type="ORF">WKI68_41125</name>
</gene>
<evidence type="ECO:0000313" key="3">
    <source>
        <dbReference type="Proteomes" id="UP001382904"/>
    </source>
</evidence>
<name>A0ABU8UDC2_9ACTN</name>
<evidence type="ECO:0000256" key="1">
    <source>
        <dbReference type="SAM" id="MobiDB-lite"/>
    </source>
</evidence>
<organism evidence="2 3">
    <name type="scientific">Streptomyces caledonius</name>
    <dbReference type="NCBI Taxonomy" id="3134107"/>
    <lineage>
        <taxon>Bacteria</taxon>
        <taxon>Bacillati</taxon>
        <taxon>Actinomycetota</taxon>
        <taxon>Actinomycetes</taxon>
        <taxon>Kitasatosporales</taxon>
        <taxon>Streptomycetaceae</taxon>
        <taxon>Streptomyces</taxon>
    </lineage>
</organism>
<feature type="region of interest" description="Disordered" evidence="1">
    <location>
        <begin position="1"/>
        <end position="21"/>
    </location>
</feature>
<comment type="caution">
    <text evidence="2">The sequence shown here is derived from an EMBL/GenBank/DDBJ whole genome shotgun (WGS) entry which is preliminary data.</text>
</comment>
<keyword evidence="3" id="KW-1185">Reference proteome</keyword>
<reference evidence="2 3" key="1">
    <citation type="submission" date="2024-03" db="EMBL/GenBank/DDBJ databases">
        <title>Novel Streptomyces species of biotechnological and ecological value are a feature of Machair soil.</title>
        <authorList>
            <person name="Prole J.R."/>
            <person name="Goodfellow M."/>
            <person name="Allenby N."/>
            <person name="Ward A.C."/>
        </authorList>
    </citation>
    <scope>NUCLEOTIDE SEQUENCE [LARGE SCALE GENOMIC DNA]</scope>
    <source>
        <strain evidence="2 3">MS1.HAVA.3</strain>
    </source>
</reference>